<feature type="transmembrane region" description="Helical" evidence="1">
    <location>
        <begin position="365"/>
        <end position="386"/>
    </location>
</feature>
<feature type="transmembrane region" description="Helical" evidence="1">
    <location>
        <begin position="210"/>
        <end position="229"/>
    </location>
</feature>
<organism evidence="2 3">
    <name type="scientific">Prolixibacter bellariivorans</name>
    <dbReference type="NCBI Taxonomy" id="314319"/>
    <lineage>
        <taxon>Bacteria</taxon>
        <taxon>Pseudomonadati</taxon>
        <taxon>Bacteroidota</taxon>
        <taxon>Bacteroidia</taxon>
        <taxon>Marinilabiliales</taxon>
        <taxon>Prolixibacteraceae</taxon>
        <taxon>Prolixibacter</taxon>
    </lineage>
</organism>
<evidence type="ECO:0000313" key="3">
    <source>
        <dbReference type="Proteomes" id="UP000391834"/>
    </source>
</evidence>
<proteinExistence type="predicted"/>
<name>A0A5M4B191_9BACT</name>
<dbReference type="OrthoDB" id="9798526at2"/>
<dbReference type="PANTHER" id="PTHR36840:SF1">
    <property type="entry name" value="BLL5714 PROTEIN"/>
    <property type="match status" value="1"/>
</dbReference>
<keyword evidence="3" id="KW-1185">Reference proteome</keyword>
<feature type="transmembrane region" description="Helical" evidence="1">
    <location>
        <begin position="150"/>
        <end position="167"/>
    </location>
</feature>
<keyword evidence="1" id="KW-0812">Transmembrane</keyword>
<feature type="transmembrane region" description="Helical" evidence="1">
    <location>
        <begin position="309"/>
        <end position="329"/>
    </location>
</feature>
<dbReference type="AlphaFoldDB" id="A0A5M4B191"/>
<reference evidence="2 3" key="1">
    <citation type="submission" date="2019-10" db="EMBL/GenBank/DDBJ databases">
        <title>Prolixibacter strains distinguished by the presence of nitrate reductase genes were adept at nitrate-dependent anaerobic corrosion of metallic iron and carbon steel.</title>
        <authorList>
            <person name="Iino T."/>
            <person name="Shono N."/>
            <person name="Ito K."/>
            <person name="Nakamura R."/>
            <person name="Sueoka K."/>
            <person name="Harayama S."/>
            <person name="Ohkuma M."/>
        </authorList>
    </citation>
    <scope>NUCLEOTIDE SEQUENCE [LARGE SCALE GENOMIC DNA]</scope>
    <source>
        <strain evidence="2 3">JCM 13498</strain>
    </source>
</reference>
<feature type="transmembrane region" description="Helical" evidence="1">
    <location>
        <begin position="274"/>
        <end position="297"/>
    </location>
</feature>
<feature type="transmembrane region" description="Helical" evidence="1">
    <location>
        <begin position="117"/>
        <end position="138"/>
    </location>
</feature>
<feature type="transmembrane region" description="Helical" evidence="1">
    <location>
        <begin position="241"/>
        <end position="262"/>
    </location>
</feature>
<sequence>MKARTGSAAWWGPPRKFHEQQHERRVSWLELFYDLVYVIAISRITHELAQHISVDYFVGYAFLFILIFWGWLNGSMHHDMHGNEGLRTRLMTLWQMIIIAALAVVIGQSPGKGYFNITMVLMIMQLFITYMWWSVGFYDKSHRKYNKPYTIFYLIAFALMGLSLLLSGKWLKLIVPVVILCNYAPPFVAHMMLGGNLAELKLSSSMFERLGLFAIIIFGEVVLGVVNGISKIGELDFTAWVNFALAIAIVFTLWWIFFTLVAQMEVKSGFINATLLELLYIPALISLSLIAVSFTSFFEIHHEIPLQKLGYAVATYLTSISLMMGLLVFHERLPGLKRSVSISLLVTASLFFISTQIHLPFSRQFYLAGVLVILVLEIIYLNVLYYRMRNKGERL</sequence>
<dbReference type="EMBL" id="BLAX01000001">
    <property type="protein sequence ID" value="GET33925.1"/>
    <property type="molecule type" value="Genomic_DNA"/>
</dbReference>
<keyword evidence="1" id="KW-1133">Transmembrane helix</keyword>
<feature type="transmembrane region" description="Helical" evidence="1">
    <location>
        <begin position="173"/>
        <end position="198"/>
    </location>
</feature>
<accession>A0A5M4B191</accession>
<dbReference type="InterPro" id="IPR010640">
    <property type="entry name" value="Low_temperature_requirement_A"/>
</dbReference>
<gene>
    <name evidence="2" type="ORF">PbJCM13498_27880</name>
</gene>
<keyword evidence="1" id="KW-0472">Membrane</keyword>
<dbReference type="Pfam" id="PF06772">
    <property type="entry name" value="LtrA"/>
    <property type="match status" value="1"/>
</dbReference>
<dbReference type="RefSeq" id="WP_025864612.1">
    <property type="nucleotide sequence ID" value="NZ_BLAX01000001.1"/>
</dbReference>
<evidence type="ECO:0000313" key="2">
    <source>
        <dbReference type="EMBL" id="GET33925.1"/>
    </source>
</evidence>
<comment type="caution">
    <text evidence="2">The sequence shown here is derived from an EMBL/GenBank/DDBJ whole genome shotgun (WGS) entry which is preliminary data.</text>
</comment>
<evidence type="ECO:0000256" key="1">
    <source>
        <dbReference type="SAM" id="Phobius"/>
    </source>
</evidence>
<protein>
    <submittedName>
        <fullName evidence="2">Low temperature requirement protein A</fullName>
    </submittedName>
</protein>
<feature type="transmembrane region" description="Helical" evidence="1">
    <location>
        <begin position="93"/>
        <end position="111"/>
    </location>
</feature>
<dbReference type="Proteomes" id="UP000391834">
    <property type="component" value="Unassembled WGS sequence"/>
</dbReference>
<dbReference type="PANTHER" id="PTHR36840">
    <property type="entry name" value="BLL5714 PROTEIN"/>
    <property type="match status" value="1"/>
</dbReference>
<feature type="transmembrane region" description="Helical" evidence="1">
    <location>
        <begin position="56"/>
        <end position="72"/>
    </location>
</feature>